<evidence type="ECO:0000313" key="2">
    <source>
        <dbReference type="EMBL" id="KZW01364.1"/>
    </source>
</evidence>
<dbReference type="AlphaFoldDB" id="A0A165NXQ1"/>
<organism evidence="2 3">
    <name type="scientific">Exidia glandulosa HHB12029</name>
    <dbReference type="NCBI Taxonomy" id="1314781"/>
    <lineage>
        <taxon>Eukaryota</taxon>
        <taxon>Fungi</taxon>
        <taxon>Dikarya</taxon>
        <taxon>Basidiomycota</taxon>
        <taxon>Agaricomycotina</taxon>
        <taxon>Agaricomycetes</taxon>
        <taxon>Auriculariales</taxon>
        <taxon>Exidiaceae</taxon>
        <taxon>Exidia</taxon>
    </lineage>
</organism>
<dbReference type="EMBL" id="KV425894">
    <property type="protein sequence ID" value="KZW01364.1"/>
    <property type="molecule type" value="Genomic_DNA"/>
</dbReference>
<evidence type="ECO:0000313" key="3">
    <source>
        <dbReference type="Proteomes" id="UP000077266"/>
    </source>
</evidence>
<name>A0A165NXQ1_EXIGL</name>
<gene>
    <name evidence="2" type="ORF">EXIGLDRAFT_77466</name>
</gene>
<protein>
    <submittedName>
        <fullName evidence="2">Uncharacterized protein</fullName>
    </submittedName>
</protein>
<keyword evidence="3" id="KW-1185">Reference proteome</keyword>
<dbReference type="InParanoid" id="A0A165NXQ1"/>
<sequence length="166" mass="18346">MPRGPPTLSRSARDTPRPNAMTVATDGERVVVVVSDAIRVALPWTRTPVYLPRISSFAEGAVSSGSVTLRRATLSCRPRPPRRSAATTSPTSLGLFSRVEPFFYPFATSSFVSQAGYNVNSSFERDSEPGMRELLMNRDRRIERITRVRILRVQVLRAGSDHGAAR</sequence>
<proteinExistence type="predicted"/>
<accession>A0A165NXQ1</accession>
<evidence type="ECO:0000256" key="1">
    <source>
        <dbReference type="SAM" id="MobiDB-lite"/>
    </source>
</evidence>
<feature type="region of interest" description="Disordered" evidence="1">
    <location>
        <begin position="1"/>
        <end position="20"/>
    </location>
</feature>
<reference evidence="2 3" key="1">
    <citation type="journal article" date="2016" name="Mol. Biol. Evol.">
        <title>Comparative Genomics of Early-Diverging Mushroom-Forming Fungi Provides Insights into the Origins of Lignocellulose Decay Capabilities.</title>
        <authorList>
            <person name="Nagy L.G."/>
            <person name="Riley R."/>
            <person name="Tritt A."/>
            <person name="Adam C."/>
            <person name="Daum C."/>
            <person name="Floudas D."/>
            <person name="Sun H."/>
            <person name="Yadav J.S."/>
            <person name="Pangilinan J."/>
            <person name="Larsson K.H."/>
            <person name="Matsuura K."/>
            <person name="Barry K."/>
            <person name="Labutti K."/>
            <person name="Kuo R."/>
            <person name="Ohm R.A."/>
            <person name="Bhattacharya S.S."/>
            <person name="Shirouzu T."/>
            <person name="Yoshinaga Y."/>
            <person name="Martin F.M."/>
            <person name="Grigoriev I.V."/>
            <person name="Hibbett D.S."/>
        </authorList>
    </citation>
    <scope>NUCLEOTIDE SEQUENCE [LARGE SCALE GENOMIC DNA]</scope>
    <source>
        <strain evidence="2 3">HHB12029</strain>
    </source>
</reference>
<dbReference type="Proteomes" id="UP000077266">
    <property type="component" value="Unassembled WGS sequence"/>
</dbReference>